<dbReference type="Pfam" id="PF01381">
    <property type="entry name" value="HTH_3"/>
    <property type="match status" value="1"/>
</dbReference>
<dbReference type="PROSITE" id="PS50943">
    <property type="entry name" value="HTH_CROC1"/>
    <property type="match status" value="1"/>
</dbReference>
<sequence>MEKNRVAQRIRAYRKLKGYTQNELAVKIGISISKLGSIERGSIKPDEKTIQLISEALYIDADELKSEL</sequence>
<dbReference type="InterPro" id="IPR010982">
    <property type="entry name" value="Lambda_DNA-bd_dom_sf"/>
</dbReference>
<dbReference type="PANTHER" id="PTHR46797">
    <property type="entry name" value="HTH-TYPE TRANSCRIPTIONAL REGULATOR"/>
    <property type="match status" value="1"/>
</dbReference>
<evidence type="ECO:0000313" key="3">
    <source>
        <dbReference type="EMBL" id="NBI30840.1"/>
    </source>
</evidence>
<dbReference type="SMART" id="SM00530">
    <property type="entry name" value="HTH_XRE"/>
    <property type="match status" value="1"/>
</dbReference>
<dbReference type="InterPro" id="IPR001387">
    <property type="entry name" value="Cro/C1-type_HTH"/>
</dbReference>
<dbReference type="GO" id="GO:0005829">
    <property type="term" value="C:cytosol"/>
    <property type="evidence" value="ECO:0007669"/>
    <property type="project" value="TreeGrafter"/>
</dbReference>
<dbReference type="AlphaFoldDB" id="A0A6N9Q7W0"/>
<dbReference type="OrthoDB" id="3035529at2"/>
<reference evidence="3 4" key="1">
    <citation type="submission" date="2019-01" db="EMBL/GenBank/DDBJ databases">
        <title>Chengkuizengella sp. nov., isolated from deep-sea sediment of East Pacific Ocean.</title>
        <authorList>
            <person name="Yang J."/>
            <person name="Lai Q."/>
            <person name="Shao Z."/>
        </authorList>
    </citation>
    <scope>NUCLEOTIDE SEQUENCE [LARGE SCALE GENOMIC DNA]</scope>
    <source>
        <strain evidence="3 4">YPA3-1-1</strain>
    </source>
</reference>
<evidence type="ECO:0000313" key="4">
    <source>
        <dbReference type="Proteomes" id="UP000448943"/>
    </source>
</evidence>
<dbReference type="GO" id="GO:0003677">
    <property type="term" value="F:DNA binding"/>
    <property type="evidence" value="ECO:0007669"/>
    <property type="project" value="UniProtKB-KW"/>
</dbReference>
<proteinExistence type="predicted"/>
<dbReference type="Proteomes" id="UP000448943">
    <property type="component" value="Unassembled WGS sequence"/>
</dbReference>
<dbReference type="Gene3D" id="1.10.260.40">
    <property type="entry name" value="lambda repressor-like DNA-binding domains"/>
    <property type="match status" value="1"/>
</dbReference>
<evidence type="ECO:0000259" key="2">
    <source>
        <dbReference type="PROSITE" id="PS50943"/>
    </source>
</evidence>
<accession>A0A6N9Q7W0</accession>
<protein>
    <submittedName>
        <fullName evidence="3">XRE family transcriptional regulator</fullName>
    </submittedName>
</protein>
<name>A0A6N9Q7W0_9BACL</name>
<keyword evidence="1" id="KW-0238">DNA-binding</keyword>
<evidence type="ECO:0000256" key="1">
    <source>
        <dbReference type="ARBA" id="ARBA00023125"/>
    </source>
</evidence>
<dbReference type="SUPFAM" id="SSF47413">
    <property type="entry name" value="lambda repressor-like DNA-binding domains"/>
    <property type="match status" value="1"/>
</dbReference>
<dbReference type="EMBL" id="SIJB01000042">
    <property type="protein sequence ID" value="NBI30840.1"/>
    <property type="molecule type" value="Genomic_DNA"/>
</dbReference>
<keyword evidence="4" id="KW-1185">Reference proteome</keyword>
<feature type="domain" description="HTH cro/C1-type" evidence="2">
    <location>
        <begin position="10"/>
        <end position="64"/>
    </location>
</feature>
<dbReference type="RefSeq" id="WP_160647650.1">
    <property type="nucleotide sequence ID" value="NZ_SIJB01000042.1"/>
</dbReference>
<dbReference type="GO" id="GO:0003700">
    <property type="term" value="F:DNA-binding transcription factor activity"/>
    <property type="evidence" value="ECO:0007669"/>
    <property type="project" value="TreeGrafter"/>
</dbReference>
<gene>
    <name evidence="3" type="ORF">ERL59_17965</name>
</gene>
<dbReference type="InterPro" id="IPR050807">
    <property type="entry name" value="TransReg_Diox_bact_type"/>
</dbReference>
<dbReference type="CDD" id="cd00093">
    <property type="entry name" value="HTH_XRE"/>
    <property type="match status" value="1"/>
</dbReference>
<organism evidence="3 4">
    <name type="scientific">Chengkuizengella marina</name>
    <dbReference type="NCBI Taxonomy" id="2507566"/>
    <lineage>
        <taxon>Bacteria</taxon>
        <taxon>Bacillati</taxon>
        <taxon>Bacillota</taxon>
        <taxon>Bacilli</taxon>
        <taxon>Bacillales</taxon>
        <taxon>Paenibacillaceae</taxon>
        <taxon>Chengkuizengella</taxon>
    </lineage>
</organism>
<comment type="caution">
    <text evidence="3">The sequence shown here is derived from an EMBL/GenBank/DDBJ whole genome shotgun (WGS) entry which is preliminary data.</text>
</comment>
<dbReference type="PANTHER" id="PTHR46797:SF1">
    <property type="entry name" value="METHYLPHOSPHONATE SYNTHASE"/>
    <property type="match status" value="1"/>
</dbReference>